<dbReference type="Gene3D" id="3.40.50.720">
    <property type="entry name" value="NAD(P)-binding Rossmann-like Domain"/>
    <property type="match status" value="1"/>
</dbReference>
<dbReference type="NCBIfam" id="TIGR01179">
    <property type="entry name" value="galE"/>
    <property type="match status" value="1"/>
</dbReference>
<evidence type="ECO:0000259" key="10">
    <source>
        <dbReference type="Pfam" id="PF16363"/>
    </source>
</evidence>
<evidence type="ECO:0000313" key="11">
    <source>
        <dbReference type="EMBL" id="PTD95400.1"/>
    </source>
</evidence>
<evidence type="ECO:0000256" key="6">
    <source>
        <dbReference type="ARBA" id="ARBA00018569"/>
    </source>
</evidence>
<reference evidence="11 12" key="1">
    <citation type="submission" date="2018-03" db="EMBL/GenBank/DDBJ databases">
        <authorList>
            <person name="Keele B.F."/>
        </authorList>
    </citation>
    <scope>NUCLEOTIDE SEQUENCE [LARGE SCALE GENOMIC DNA]</scope>
    <source>
        <strain evidence="11 12">D20</strain>
    </source>
</reference>
<dbReference type="InterPro" id="IPR016040">
    <property type="entry name" value="NAD(P)-bd_dom"/>
</dbReference>
<dbReference type="GO" id="GO:0005829">
    <property type="term" value="C:cytosol"/>
    <property type="evidence" value="ECO:0007669"/>
    <property type="project" value="TreeGrafter"/>
</dbReference>
<evidence type="ECO:0000256" key="9">
    <source>
        <dbReference type="RuleBase" id="RU366046"/>
    </source>
</evidence>
<dbReference type="CDD" id="cd05247">
    <property type="entry name" value="UDP_G4E_1_SDR_e"/>
    <property type="match status" value="1"/>
</dbReference>
<sequence length="342" mass="36910">MATVLVTGGAGYIGSHTCVVLLEAGFEVVVVDSLVNAHRESLVRVEALTGKSLLAFHEADVRDREALRRIFATHPIAAVIHFAGLKAVGESVEQPLRYYDYNVGGSVALTEVMAEHGVRQIVFSSSATVYGDPASVPINEQFPVGATNPYGRSKLMVEHILGDLVCADPRWNAVVLRYFNPVGAHPSGRIGEDPAGIPNNLMPYVAQVAIGRRPFLQVFGDDYPTPDGTGVRDYIHVMDLAEGHLRALECLPALAGLNTVNLGTGRGYSVLEAVRAFEAASAREVPFRVVGRRPGDIAECWADPAHAAALLGWRARRDLAEMCADAWRWQHANPNGYLPATP</sequence>
<proteinExistence type="inferred from homology"/>
<evidence type="ECO:0000256" key="7">
    <source>
        <dbReference type="ARBA" id="ARBA00023027"/>
    </source>
</evidence>
<protein>
    <recommendedName>
        <fullName evidence="6 9">UDP-glucose 4-epimerase</fullName>
        <ecNumber evidence="5 9">5.1.3.2</ecNumber>
    </recommendedName>
</protein>
<evidence type="ECO:0000313" key="12">
    <source>
        <dbReference type="Proteomes" id="UP000241193"/>
    </source>
</evidence>
<dbReference type="AlphaFoldDB" id="A0A2T4ICA3"/>
<evidence type="ECO:0000256" key="2">
    <source>
        <dbReference type="ARBA" id="ARBA00001911"/>
    </source>
</evidence>
<comment type="catalytic activity">
    <reaction evidence="1 9">
        <text>UDP-alpha-D-glucose = UDP-alpha-D-galactose</text>
        <dbReference type="Rhea" id="RHEA:22168"/>
        <dbReference type="ChEBI" id="CHEBI:58885"/>
        <dbReference type="ChEBI" id="CHEBI:66914"/>
        <dbReference type="EC" id="5.1.3.2"/>
    </reaction>
</comment>
<dbReference type="InterPro" id="IPR036291">
    <property type="entry name" value="NAD(P)-bd_dom_sf"/>
</dbReference>
<reference evidence="11 12" key="2">
    <citation type="submission" date="2018-04" db="EMBL/GenBank/DDBJ databases">
        <title>Thauera lacus sp. nov., isolated from an saline lake in Inner Mongolia, China.</title>
        <authorList>
            <person name="Liang Q.-Y."/>
        </authorList>
    </citation>
    <scope>NUCLEOTIDE SEQUENCE [LARGE SCALE GENOMIC DNA]</scope>
    <source>
        <strain evidence="11 12">D20</strain>
    </source>
</reference>
<dbReference type="OrthoDB" id="9803010at2"/>
<evidence type="ECO:0000256" key="8">
    <source>
        <dbReference type="ARBA" id="ARBA00023235"/>
    </source>
</evidence>
<dbReference type="PANTHER" id="PTHR43725">
    <property type="entry name" value="UDP-GLUCOSE 4-EPIMERASE"/>
    <property type="match status" value="1"/>
</dbReference>
<gene>
    <name evidence="11" type="primary">galE</name>
    <name evidence="11" type="ORF">C8261_14345</name>
</gene>
<dbReference type="EC" id="5.1.3.2" evidence="5 9"/>
<evidence type="ECO:0000256" key="1">
    <source>
        <dbReference type="ARBA" id="ARBA00000083"/>
    </source>
</evidence>
<feature type="domain" description="NAD(P)-binding" evidence="10">
    <location>
        <begin position="5"/>
        <end position="325"/>
    </location>
</feature>
<dbReference type="UniPathway" id="UPA00214"/>
<comment type="caution">
    <text evidence="11">The sequence shown here is derived from an EMBL/GenBank/DDBJ whole genome shotgun (WGS) entry which is preliminary data.</text>
</comment>
<dbReference type="PANTHER" id="PTHR43725:SF47">
    <property type="entry name" value="UDP-GLUCOSE 4-EPIMERASE"/>
    <property type="match status" value="1"/>
</dbReference>
<dbReference type="Proteomes" id="UP000241193">
    <property type="component" value="Unassembled WGS sequence"/>
</dbReference>
<keyword evidence="12" id="KW-1185">Reference proteome</keyword>
<dbReference type="EMBL" id="PZKC01000013">
    <property type="protein sequence ID" value="PTD95400.1"/>
    <property type="molecule type" value="Genomic_DNA"/>
</dbReference>
<keyword evidence="8 9" id="KW-0413">Isomerase</keyword>
<dbReference type="GO" id="GO:0006012">
    <property type="term" value="P:galactose metabolic process"/>
    <property type="evidence" value="ECO:0007669"/>
    <property type="project" value="UniProtKB-UniPathway"/>
</dbReference>
<comment type="pathway">
    <text evidence="3 9">Carbohydrate metabolism; galactose metabolism.</text>
</comment>
<comment type="subunit">
    <text evidence="9">Homodimer.</text>
</comment>
<comment type="similarity">
    <text evidence="4 9">Belongs to the NAD(P)-dependent epimerase/dehydratase family.</text>
</comment>
<dbReference type="Pfam" id="PF16363">
    <property type="entry name" value="GDP_Man_Dehyd"/>
    <property type="match status" value="1"/>
</dbReference>
<dbReference type="GO" id="GO:0003978">
    <property type="term" value="F:UDP-glucose 4-epimerase activity"/>
    <property type="evidence" value="ECO:0007669"/>
    <property type="project" value="UniProtKB-UniRule"/>
</dbReference>
<keyword evidence="7 9" id="KW-0520">NAD</keyword>
<name>A0A2T4ICA3_9RHOO</name>
<dbReference type="SUPFAM" id="SSF51735">
    <property type="entry name" value="NAD(P)-binding Rossmann-fold domains"/>
    <property type="match status" value="1"/>
</dbReference>
<dbReference type="Gene3D" id="3.90.25.10">
    <property type="entry name" value="UDP-galactose 4-epimerase, domain 1"/>
    <property type="match status" value="1"/>
</dbReference>
<dbReference type="NCBIfam" id="NF007956">
    <property type="entry name" value="PRK10675.1"/>
    <property type="match status" value="1"/>
</dbReference>
<evidence type="ECO:0000256" key="3">
    <source>
        <dbReference type="ARBA" id="ARBA00004947"/>
    </source>
</evidence>
<dbReference type="InterPro" id="IPR005886">
    <property type="entry name" value="UDP_G4E"/>
</dbReference>
<dbReference type="RefSeq" id="WP_107494419.1">
    <property type="nucleotide sequence ID" value="NZ_PZKC01000013.1"/>
</dbReference>
<keyword evidence="9" id="KW-0119">Carbohydrate metabolism</keyword>
<organism evidence="11 12">
    <name type="scientific">Pseudothauera lacus</name>
    <dbReference type="NCBI Taxonomy" id="2136175"/>
    <lineage>
        <taxon>Bacteria</taxon>
        <taxon>Pseudomonadati</taxon>
        <taxon>Pseudomonadota</taxon>
        <taxon>Betaproteobacteria</taxon>
        <taxon>Rhodocyclales</taxon>
        <taxon>Zoogloeaceae</taxon>
        <taxon>Pseudothauera</taxon>
    </lineage>
</organism>
<accession>A0A2T4ICA3</accession>
<evidence type="ECO:0000256" key="5">
    <source>
        <dbReference type="ARBA" id="ARBA00013189"/>
    </source>
</evidence>
<comment type="cofactor">
    <cofactor evidence="2 9">
        <name>NAD(+)</name>
        <dbReference type="ChEBI" id="CHEBI:57540"/>
    </cofactor>
</comment>
<evidence type="ECO:0000256" key="4">
    <source>
        <dbReference type="ARBA" id="ARBA00007637"/>
    </source>
</evidence>